<evidence type="ECO:0000313" key="2">
    <source>
        <dbReference type="Proteomes" id="UP001190700"/>
    </source>
</evidence>
<dbReference type="EMBL" id="LGRX02013611">
    <property type="protein sequence ID" value="KAK3265892.1"/>
    <property type="molecule type" value="Genomic_DNA"/>
</dbReference>
<evidence type="ECO:0000313" key="1">
    <source>
        <dbReference type="EMBL" id="KAK3265892.1"/>
    </source>
</evidence>
<keyword evidence="2" id="KW-1185">Reference proteome</keyword>
<organism evidence="1 2">
    <name type="scientific">Cymbomonas tetramitiformis</name>
    <dbReference type="NCBI Taxonomy" id="36881"/>
    <lineage>
        <taxon>Eukaryota</taxon>
        <taxon>Viridiplantae</taxon>
        <taxon>Chlorophyta</taxon>
        <taxon>Pyramimonadophyceae</taxon>
        <taxon>Pyramimonadales</taxon>
        <taxon>Pyramimonadaceae</taxon>
        <taxon>Cymbomonas</taxon>
    </lineage>
</organism>
<gene>
    <name evidence="1" type="ORF">CYMTET_25458</name>
</gene>
<comment type="caution">
    <text evidence="1">The sequence shown here is derived from an EMBL/GenBank/DDBJ whole genome shotgun (WGS) entry which is preliminary data.</text>
</comment>
<accession>A0AAE0KZ15</accession>
<protein>
    <submittedName>
        <fullName evidence="1">Uncharacterized protein</fullName>
    </submittedName>
</protein>
<reference evidence="1 2" key="1">
    <citation type="journal article" date="2015" name="Genome Biol. Evol.">
        <title>Comparative Genomics of a Bacterivorous Green Alga Reveals Evolutionary Causalities and Consequences of Phago-Mixotrophic Mode of Nutrition.</title>
        <authorList>
            <person name="Burns J.A."/>
            <person name="Paasch A."/>
            <person name="Narechania A."/>
            <person name="Kim E."/>
        </authorList>
    </citation>
    <scope>NUCLEOTIDE SEQUENCE [LARGE SCALE GENOMIC DNA]</scope>
    <source>
        <strain evidence="1 2">PLY_AMNH</strain>
    </source>
</reference>
<proteinExistence type="predicted"/>
<dbReference type="AlphaFoldDB" id="A0AAE0KZ15"/>
<name>A0AAE0KZ15_9CHLO</name>
<dbReference type="Proteomes" id="UP001190700">
    <property type="component" value="Unassembled WGS sequence"/>
</dbReference>
<sequence>MGNAAERDVYKETAHEVNAAWKSRAPMPEGDVQLTEVDSEDRPAPAVPQAEVGAHLARSAGAQAPLRGIKAEAAVAAWLWGMPRT</sequence>